<evidence type="ECO:0000313" key="2">
    <source>
        <dbReference type="EMBL" id="CAK0803652.1"/>
    </source>
</evidence>
<gene>
    <name evidence="2" type="ORF">PCOR1329_LOCUS10751</name>
</gene>
<keyword evidence="3" id="KW-1185">Reference proteome</keyword>
<feature type="region of interest" description="Disordered" evidence="1">
    <location>
        <begin position="163"/>
        <end position="191"/>
    </location>
</feature>
<evidence type="ECO:0000256" key="1">
    <source>
        <dbReference type="SAM" id="MobiDB-lite"/>
    </source>
</evidence>
<feature type="compositionally biased region" description="Low complexity" evidence="1">
    <location>
        <begin position="130"/>
        <end position="151"/>
    </location>
</feature>
<dbReference type="Proteomes" id="UP001189429">
    <property type="component" value="Unassembled WGS sequence"/>
</dbReference>
<organism evidence="2 3">
    <name type="scientific">Prorocentrum cordatum</name>
    <dbReference type="NCBI Taxonomy" id="2364126"/>
    <lineage>
        <taxon>Eukaryota</taxon>
        <taxon>Sar</taxon>
        <taxon>Alveolata</taxon>
        <taxon>Dinophyceae</taxon>
        <taxon>Prorocentrales</taxon>
        <taxon>Prorocentraceae</taxon>
        <taxon>Prorocentrum</taxon>
    </lineage>
</organism>
<feature type="compositionally biased region" description="Basic and acidic residues" evidence="1">
    <location>
        <begin position="16"/>
        <end position="35"/>
    </location>
</feature>
<feature type="non-terminal residue" evidence="2">
    <location>
        <position position="191"/>
    </location>
</feature>
<feature type="region of interest" description="Disordered" evidence="1">
    <location>
        <begin position="113"/>
        <end position="151"/>
    </location>
</feature>
<feature type="region of interest" description="Disordered" evidence="1">
    <location>
        <begin position="1"/>
        <end position="87"/>
    </location>
</feature>
<dbReference type="EMBL" id="CAUYUJ010003060">
    <property type="protein sequence ID" value="CAK0803652.1"/>
    <property type="molecule type" value="Genomic_DNA"/>
</dbReference>
<comment type="caution">
    <text evidence="2">The sequence shown here is derived from an EMBL/GenBank/DDBJ whole genome shotgun (WGS) entry which is preliminary data.</text>
</comment>
<name>A0ABN9QJN3_9DINO</name>
<accession>A0ABN9QJN3</accession>
<reference evidence="2" key="1">
    <citation type="submission" date="2023-10" db="EMBL/GenBank/DDBJ databases">
        <authorList>
            <person name="Chen Y."/>
            <person name="Shah S."/>
            <person name="Dougan E. K."/>
            <person name="Thang M."/>
            <person name="Chan C."/>
        </authorList>
    </citation>
    <scope>NUCLEOTIDE SEQUENCE [LARGE SCALE GENOMIC DNA]</scope>
</reference>
<proteinExistence type="predicted"/>
<feature type="compositionally biased region" description="Gly residues" evidence="1">
    <location>
        <begin position="118"/>
        <end position="129"/>
    </location>
</feature>
<evidence type="ECO:0000313" key="3">
    <source>
        <dbReference type="Proteomes" id="UP001189429"/>
    </source>
</evidence>
<feature type="compositionally biased region" description="Acidic residues" evidence="1">
    <location>
        <begin position="66"/>
        <end position="78"/>
    </location>
</feature>
<sequence>MANWAERSRTRLLPLQRREQRLQTAESDKTKDLRHGSGRGEATPPCQTHGTVRTLVRHTVPHKWEEEEDQDEEEEEGPNLEVEMRRRGVEGTYTSALDTLALRAAARLTTRQCCAPSGSGGSAASGAGTGSASVASPDGTAGSGSSLTGSIIASAPPWIRAVRRSTTWPRSSLSSVGRSRRASYRDLVPNC</sequence>
<protein>
    <submittedName>
        <fullName evidence="2">Uncharacterized protein</fullName>
    </submittedName>
</protein>